<evidence type="ECO:0000313" key="2">
    <source>
        <dbReference type="Proteomes" id="UP001595693"/>
    </source>
</evidence>
<name>A0ABV8DCH5_9BURK</name>
<sequence length="92" mass="9979">MADTHRRATNAFRAHWRAHGTAQPQKLVLTRAQADDLLLCRLYGCVPMNGVKPEQGKFNGSPIEVSDATAGVLVAHDGTEMPLADFDQLAHA</sequence>
<organism evidence="1 2">
    <name type="scientific">Acidovorax facilis</name>
    <dbReference type="NCBI Taxonomy" id="12917"/>
    <lineage>
        <taxon>Bacteria</taxon>
        <taxon>Pseudomonadati</taxon>
        <taxon>Pseudomonadota</taxon>
        <taxon>Betaproteobacteria</taxon>
        <taxon>Burkholderiales</taxon>
        <taxon>Comamonadaceae</taxon>
        <taxon>Acidovorax</taxon>
    </lineage>
</organism>
<evidence type="ECO:0000313" key="1">
    <source>
        <dbReference type="EMBL" id="MFC3935695.1"/>
    </source>
</evidence>
<dbReference type="EMBL" id="JBHSAJ010000037">
    <property type="protein sequence ID" value="MFC3935695.1"/>
    <property type="molecule type" value="Genomic_DNA"/>
</dbReference>
<dbReference type="Proteomes" id="UP001595693">
    <property type="component" value="Unassembled WGS sequence"/>
</dbReference>
<accession>A0ABV8DCH5</accession>
<protein>
    <submittedName>
        <fullName evidence="1">Uncharacterized protein</fullName>
    </submittedName>
</protein>
<keyword evidence="2" id="KW-1185">Reference proteome</keyword>
<gene>
    <name evidence="1" type="ORF">ACFOW3_13825</name>
</gene>
<comment type="caution">
    <text evidence="1">The sequence shown here is derived from an EMBL/GenBank/DDBJ whole genome shotgun (WGS) entry which is preliminary data.</text>
</comment>
<proteinExistence type="predicted"/>
<reference evidence="2" key="1">
    <citation type="journal article" date="2019" name="Int. J. Syst. Evol. Microbiol.">
        <title>The Global Catalogue of Microorganisms (GCM) 10K type strain sequencing project: providing services to taxonomists for standard genome sequencing and annotation.</title>
        <authorList>
            <consortium name="The Broad Institute Genomics Platform"/>
            <consortium name="The Broad Institute Genome Sequencing Center for Infectious Disease"/>
            <person name="Wu L."/>
            <person name="Ma J."/>
        </authorList>
    </citation>
    <scope>NUCLEOTIDE SEQUENCE [LARGE SCALE GENOMIC DNA]</scope>
    <source>
        <strain evidence="2">CCUG 2113</strain>
    </source>
</reference>
<dbReference type="RefSeq" id="WP_156358811.1">
    <property type="nucleotide sequence ID" value="NZ_JAMXAX010000009.1"/>
</dbReference>